<protein>
    <recommendedName>
        <fullName evidence="1">TIM-barrel domain-containing protein</fullName>
    </recommendedName>
</protein>
<dbReference type="EMBL" id="JABWDY010031744">
    <property type="protein sequence ID" value="KAF5184695.1"/>
    <property type="molecule type" value="Genomic_DNA"/>
</dbReference>
<dbReference type="Gene3D" id="3.20.20.70">
    <property type="entry name" value="Aldolase class I"/>
    <property type="match status" value="1"/>
</dbReference>
<evidence type="ECO:0000259" key="1">
    <source>
        <dbReference type="Pfam" id="PF09370"/>
    </source>
</evidence>
<dbReference type="OrthoDB" id="1585566at2759"/>
<dbReference type="Proteomes" id="UP000554482">
    <property type="component" value="Unassembled WGS sequence"/>
</dbReference>
<feature type="non-terminal residue" evidence="2">
    <location>
        <position position="56"/>
    </location>
</feature>
<dbReference type="PANTHER" id="PTHR31862">
    <property type="entry name" value="UPF0261 DOMAIN PROTEIN (AFU_ORTHOLOGUE AFUA_1G10120)"/>
    <property type="match status" value="1"/>
</dbReference>
<dbReference type="InterPro" id="IPR013785">
    <property type="entry name" value="Aldolase_TIM"/>
</dbReference>
<dbReference type="AlphaFoldDB" id="A0A7J6VKL7"/>
<dbReference type="InterPro" id="IPR051353">
    <property type="entry name" value="Tobamovirus_resist_UPF0261"/>
</dbReference>
<name>A0A7J6VKL7_THATH</name>
<organism evidence="2 3">
    <name type="scientific">Thalictrum thalictroides</name>
    <name type="common">Rue-anemone</name>
    <name type="synonym">Anemone thalictroides</name>
    <dbReference type="NCBI Taxonomy" id="46969"/>
    <lineage>
        <taxon>Eukaryota</taxon>
        <taxon>Viridiplantae</taxon>
        <taxon>Streptophyta</taxon>
        <taxon>Embryophyta</taxon>
        <taxon>Tracheophyta</taxon>
        <taxon>Spermatophyta</taxon>
        <taxon>Magnoliopsida</taxon>
        <taxon>Ranunculales</taxon>
        <taxon>Ranunculaceae</taxon>
        <taxon>Thalictroideae</taxon>
        <taxon>Thalictrum</taxon>
    </lineage>
</organism>
<dbReference type="Pfam" id="PF09370">
    <property type="entry name" value="PEP_hydrolase"/>
    <property type="match status" value="1"/>
</dbReference>
<dbReference type="PANTHER" id="PTHR31862:SF1">
    <property type="entry name" value="UPF0261 DOMAIN PROTEIN (AFU_ORTHOLOGUE AFUA_1G10120)"/>
    <property type="match status" value="1"/>
</dbReference>
<keyword evidence="3" id="KW-1185">Reference proteome</keyword>
<accession>A0A7J6VKL7</accession>
<proteinExistence type="predicted"/>
<dbReference type="InterPro" id="IPR009215">
    <property type="entry name" value="TIM-br_IGPS-like"/>
</dbReference>
<evidence type="ECO:0000313" key="3">
    <source>
        <dbReference type="Proteomes" id="UP000554482"/>
    </source>
</evidence>
<evidence type="ECO:0000313" key="2">
    <source>
        <dbReference type="EMBL" id="KAF5184695.1"/>
    </source>
</evidence>
<reference evidence="2 3" key="1">
    <citation type="submission" date="2020-06" db="EMBL/GenBank/DDBJ databases">
        <title>Transcriptomic and genomic resources for Thalictrum thalictroides and T. hernandezii: Facilitating candidate gene discovery in an emerging model plant lineage.</title>
        <authorList>
            <person name="Arias T."/>
            <person name="Riano-Pachon D.M."/>
            <person name="Di Stilio V.S."/>
        </authorList>
    </citation>
    <scope>NUCLEOTIDE SEQUENCE [LARGE SCALE GENOMIC DNA]</scope>
    <source>
        <strain evidence="3">cv. WT478/WT964</strain>
        <tissue evidence="2">Leaves</tissue>
    </source>
</reference>
<sequence>MVKVGADIVVAHMGLTTPGSVGAKTEVSLQDRVSLVQAIADDAHGLNSRIIVLCHG</sequence>
<gene>
    <name evidence="2" type="ORF">FRX31_025718</name>
</gene>
<feature type="domain" description="TIM-barrel" evidence="1">
    <location>
        <begin position="1"/>
        <end position="56"/>
    </location>
</feature>
<comment type="caution">
    <text evidence="2">The sequence shown here is derived from an EMBL/GenBank/DDBJ whole genome shotgun (WGS) entry which is preliminary data.</text>
</comment>